<dbReference type="PANTHER" id="PTHR39596:SF3">
    <property type="entry name" value="HETEROKARYON INCOMPATIBILITY DOMAIN-CONTAINING PROTEIN"/>
    <property type="match status" value="1"/>
</dbReference>
<feature type="transmembrane region" description="Helical" evidence="1">
    <location>
        <begin position="828"/>
        <end position="849"/>
    </location>
</feature>
<dbReference type="OrthoDB" id="2426273at2759"/>
<keyword evidence="1" id="KW-1133">Transmembrane helix</keyword>
<evidence type="ECO:0000256" key="1">
    <source>
        <dbReference type="SAM" id="Phobius"/>
    </source>
</evidence>
<accession>A0A0D2H3P2</accession>
<evidence type="ECO:0000313" key="3">
    <source>
        <dbReference type="Proteomes" id="UP000053789"/>
    </source>
</evidence>
<organism evidence="2 3">
    <name type="scientific">Cladophialophora bantiana (strain ATCC 10958 / CBS 173.52 / CDC B-1940 / NIH 8579)</name>
    <name type="common">Xylohypha bantiana</name>
    <dbReference type="NCBI Taxonomy" id="1442370"/>
    <lineage>
        <taxon>Eukaryota</taxon>
        <taxon>Fungi</taxon>
        <taxon>Dikarya</taxon>
        <taxon>Ascomycota</taxon>
        <taxon>Pezizomycotina</taxon>
        <taxon>Eurotiomycetes</taxon>
        <taxon>Chaetothyriomycetidae</taxon>
        <taxon>Chaetothyriales</taxon>
        <taxon>Herpotrichiellaceae</taxon>
        <taxon>Cladophialophora</taxon>
    </lineage>
</organism>
<dbReference type="EMBL" id="KN847001">
    <property type="protein sequence ID" value="KIW87933.1"/>
    <property type="molecule type" value="Genomic_DNA"/>
</dbReference>
<dbReference type="PANTHER" id="PTHR39596">
    <property type="match status" value="1"/>
</dbReference>
<reference evidence="2" key="1">
    <citation type="submission" date="2015-01" db="EMBL/GenBank/DDBJ databases">
        <title>The Genome Sequence of Cladophialophora bantiana CBS 173.52.</title>
        <authorList>
            <consortium name="The Broad Institute Genomics Platform"/>
            <person name="Cuomo C."/>
            <person name="de Hoog S."/>
            <person name="Gorbushina A."/>
            <person name="Stielow B."/>
            <person name="Teixiera M."/>
            <person name="Abouelleil A."/>
            <person name="Chapman S.B."/>
            <person name="Priest M."/>
            <person name="Young S.K."/>
            <person name="Wortman J."/>
            <person name="Nusbaum C."/>
            <person name="Birren B."/>
        </authorList>
    </citation>
    <scope>NUCLEOTIDE SEQUENCE [LARGE SCALE GENOMIC DNA]</scope>
    <source>
        <strain evidence="2">CBS 173.52</strain>
    </source>
</reference>
<keyword evidence="1" id="KW-0812">Transmembrane</keyword>
<keyword evidence="3" id="KW-1185">Reference proteome</keyword>
<dbReference type="Proteomes" id="UP000053789">
    <property type="component" value="Unassembled WGS sequence"/>
</dbReference>
<dbReference type="AlphaFoldDB" id="A0A0D2H3P2"/>
<protein>
    <recommendedName>
        <fullName evidence="4">Heterokaryon incompatibility domain-containing protein</fullName>
    </recommendedName>
</protein>
<dbReference type="RefSeq" id="XP_016614602.1">
    <property type="nucleotide sequence ID" value="XM_016769229.1"/>
</dbReference>
<feature type="transmembrane region" description="Helical" evidence="1">
    <location>
        <begin position="792"/>
        <end position="816"/>
    </location>
</feature>
<sequence length="880" mass="100694">MNHLPVPENRQRPPSRVLFFGYYDIPFLGQVAEPNDHFYAYAETHGLADRDEKHTPNLSGLQELEDADMYFARVQAWLYFGLIADTFGARTCVQDFIVTNPSTSEQIINSTKLKLYMSQWRVQVAKVREEAKDERIQRVKDSTTAGWKFCDQLDHYGVPITEVHQLIVFSIRILICSLWDMLWASDMDGAHLNDKFKISVDIIRWPHLPASYRPLALLMVEYNWCFHEILRLLDTYSLTTVWSITCLQGRDASQLDHGRCADASKCVARDVDPANHQARHLTQDCKCEAIGPDIDEVSKILQAGGIPLVRCTVHDDNRVSLKVIPAKGSKRHIAFSHVWADGIVIPMQNKVFRCQFLKLAFYLRRARPRIQAERLFYLPFAPFLARNVFKGPKSFDIWLDVFCIPSAVRPEFQELRKQAISRIYPVFAGAEAVLVVDKALTEIKNTDMSTTETMARVASSGWMTRCWTFSEASLAQQSIMLFCIGDRLIEYDDFQRSTKAFKKLDLPSRSLLSDLLRAAFYPFHIAWLASQPVVSEYVGFAFVWNALTARSTSWPDDAWGIMATLLGYSGKEIMSLPERDRLPAMMRDLPKVPASFLFRDLPRSTSVPAHMRWIPTQVQGLIRDADGTFAFAEGGIVFPPNLKLKFILPVNGPLPHTFSFELAHEDWQRRQLSISFEVSIHDISALTQHVRGTAQICILLPQTEGQSGDSETEYISGNGCSLLVRQIRPDSIIEADFLSSLSYKFTRQKQQSHFQASMAGPIVVISCNREQWYQPKMRRKKHSLPPWTMTRILYFGVPAVLILIMAATMIPLWVWYRATGQSSHTRDILFYSTCGFALFIVAVQFAVIFHEKILIGNWIDSFEDREGSKSPWWRRIMPLF</sequence>
<name>A0A0D2H3P2_CLAB1</name>
<evidence type="ECO:0008006" key="4">
    <source>
        <dbReference type="Google" id="ProtNLM"/>
    </source>
</evidence>
<dbReference type="VEuPathDB" id="FungiDB:Z519_11518"/>
<keyword evidence="1" id="KW-0472">Membrane</keyword>
<evidence type="ECO:0000313" key="2">
    <source>
        <dbReference type="EMBL" id="KIW87933.1"/>
    </source>
</evidence>
<gene>
    <name evidence="2" type="ORF">Z519_11518</name>
</gene>
<dbReference type="HOGENOM" id="CLU_327048_0_0_1"/>
<proteinExistence type="predicted"/>
<dbReference type="GeneID" id="27704446"/>